<gene>
    <name evidence="11" type="primary">fni</name>
    <name evidence="13" type="ORF">D9X91_11315</name>
</gene>
<keyword evidence="9 11" id="KW-0413">Isomerase</keyword>
<dbReference type="GO" id="GO:0000287">
    <property type="term" value="F:magnesium ion binding"/>
    <property type="evidence" value="ECO:0007669"/>
    <property type="project" value="UniProtKB-UniRule"/>
</dbReference>
<comment type="cofactor">
    <cofactor evidence="1 11">
        <name>FMN</name>
        <dbReference type="ChEBI" id="CHEBI:58210"/>
    </cofactor>
</comment>
<dbReference type="InterPro" id="IPR000262">
    <property type="entry name" value="FMN-dep_DH"/>
</dbReference>
<organism evidence="13 14">
    <name type="scientific">Falsibacillus albus</name>
    <dbReference type="NCBI Taxonomy" id="2478915"/>
    <lineage>
        <taxon>Bacteria</taxon>
        <taxon>Bacillati</taxon>
        <taxon>Bacillota</taxon>
        <taxon>Bacilli</taxon>
        <taxon>Bacillales</taxon>
        <taxon>Bacillaceae</taxon>
        <taxon>Falsibacillus</taxon>
    </lineage>
</organism>
<feature type="domain" description="FMN-dependent dehydrogenase" evidence="12">
    <location>
        <begin position="166"/>
        <end position="324"/>
    </location>
</feature>
<keyword evidence="7 11" id="KW-0521">NADP</keyword>
<dbReference type="Pfam" id="PF01070">
    <property type="entry name" value="FMN_dh"/>
    <property type="match status" value="1"/>
</dbReference>
<evidence type="ECO:0000256" key="7">
    <source>
        <dbReference type="ARBA" id="ARBA00022857"/>
    </source>
</evidence>
<evidence type="ECO:0000313" key="14">
    <source>
        <dbReference type="Proteomes" id="UP000276770"/>
    </source>
</evidence>
<keyword evidence="4 11" id="KW-0288">FMN</keyword>
<dbReference type="HAMAP" id="MF_00354">
    <property type="entry name" value="Idi_2"/>
    <property type="match status" value="1"/>
</dbReference>
<dbReference type="AlphaFoldDB" id="A0A3L7JXU1"/>
<feature type="binding site" evidence="11">
    <location>
        <position position="153"/>
    </location>
    <ligand>
        <name>Mg(2+)</name>
        <dbReference type="ChEBI" id="CHEBI:18420"/>
    </ligand>
</feature>
<comment type="subcellular location">
    <subcellularLocation>
        <location evidence="11">Cytoplasm</location>
    </subcellularLocation>
</comment>
<keyword evidence="5 11" id="KW-0479">Metal-binding</keyword>
<comment type="cofactor">
    <cofactor evidence="11">
        <name>Mg(2+)</name>
        <dbReference type="ChEBI" id="CHEBI:18420"/>
    </cofactor>
</comment>
<dbReference type="InterPro" id="IPR011179">
    <property type="entry name" value="IPdP_isomerase"/>
</dbReference>
<protein>
    <recommendedName>
        <fullName evidence="11">Isopentenyl-diphosphate delta-isomerase</fullName>
        <shortName evidence="11">IPP isomerase</shortName>
        <ecNumber evidence="11">5.3.3.2</ecNumber>
    </recommendedName>
    <alternativeName>
        <fullName evidence="11">Isopentenyl diphosphate:dimethylallyl diphosphate isomerase</fullName>
    </alternativeName>
    <alternativeName>
        <fullName evidence="11">Isopentenyl pyrophosphate isomerase</fullName>
    </alternativeName>
    <alternativeName>
        <fullName evidence="11">Type 2 isopentenyl diphosphate isomerase</fullName>
        <shortName evidence="11">IDI-2</shortName>
    </alternativeName>
</protein>
<proteinExistence type="inferred from homology"/>
<evidence type="ECO:0000256" key="5">
    <source>
        <dbReference type="ARBA" id="ARBA00022723"/>
    </source>
</evidence>
<evidence type="ECO:0000313" key="13">
    <source>
        <dbReference type="EMBL" id="RLQ95084.1"/>
    </source>
</evidence>
<dbReference type="PANTHER" id="PTHR43665">
    <property type="entry name" value="ISOPENTENYL-DIPHOSPHATE DELTA-ISOMERASE"/>
    <property type="match status" value="1"/>
</dbReference>
<dbReference type="GO" id="GO:0016491">
    <property type="term" value="F:oxidoreductase activity"/>
    <property type="evidence" value="ECO:0007669"/>
    <property type="project" value="InterPro"/>
</dbReference>
<name>A0A3L7JXU1_9BACI</name>
<feature type="binding site" evidence="11">
    <location>
        <position position="214"/>
    </location>
    <ligand>
        <name>FMN</name>
        <dbReference type="ChEBI" id="CHEBI:58210"/>
    </ligand>
</feature>
<comment type="function">
    <text evidence="11">Involved in the biosynthesis of isoprenoids. Catalyzes the 1,3-allylic rearrangement of the homoallylic substrate isopentenyl (IPP) to its allylic isomer, dimethylallyl diphosphate (DMAPP).</text>
</comment>
<evidence type="ECO:0000256" key="11">
    <source>
        <dbReference type="HAMAP-Rule" id="MF_00354"/>
    </source>
</evidence>
<dbReference type="SMART" id="SM01240">
    <property type="entry name" value="IMPDH"/>
    <property type="match status" value="1"/>
</dbReference>
<keyword evidence="14" id="KW-1185">Reference proteome</keyword>
<evidence type="ECO:0000256" key="2">
    <source>
        <dbReference type="ARBA" id="ARBA00022490"/>
    </source>
</evidence>
<evidence type="ECO:0000256" key="1">
    <source>
        <dbReference type="ARBA" id="ARBA00001917"/>
    </source>
</evidence>
<dbReference type="GO" id="GO:0008299">
    <property type="term" value="P:isoprenoid biosynthetic process"/>
    <property type="evidence" value="ECO:0007669"/>
    <property type="project" value="UniProtKB-UniRule"/>
</dbReference>
<evidence type="ECO:0000256" key="8">
    <source>
        <dbReference type="ARBA" id="ARBA00023229"/>
    </source>
</evidence>
<feature type="binding site" evidence="11">
    <location>
        <position position="93"/>
    </location>
    <ligand>
        <name>FMN</name>
        <dbReference type="ChEBI" id="CHEBI:58210"/>
    </ligand>
</feature>
<evidence type="ECO:0000256" key="4">
    <source>
        <dbReference type="ARBA" id="ARBA00022643"/>
    </source>
</evidence>
<dbReference type="GO" id="GO:0004452">
    <property type="term" value="F:isopentenyl-diphosphate delta-isomerase activity"/>
    <property type="evidence" value="ECO:0007669"/>
    <property type="project" value="UniProtKB-UniRule"/>
</dbReference>
<dbReference type="SUPFAM" id="SSF51395">
    <property type="entry name" value="FMN-linked oxidoreductases"/>
    <property type="match status" value="1"/>
</dbReference>
<sequence>MTRAKRKLEHIQYALTTGQKRRSGFDDIAFVHQSLPELSMSDIHLNTTIGELSLSSPIFINAMTGGGGENTKEINQKLAVSAREANVAIAVGSQMAAIKDKSERSTYEIVRKENPNGVIFANLGSEATVAQAEMAVEMVEADALQIHLNVVQELTMPEGDRDFKGALDRIQHIASALPIPVFVKETGFGISQETAIKLASAGAAGIDVGGFGGTNFAEIENERRQRKLHYFNDWGIPTAAAIVEASRTNSQLSILGSGGIQHAGDIVKALALGADAAGMAGFILKVLTDEGEEGLIKELNFIQEDMKMLMCSLGAANIPSLQKASMIISGNTYHWLSQRGFNPEQYSRRQI</sequence>
<evidence type="ECO:0000256" key="9">
    <source>
        <dbReference type="ARBA" id="ARBA00023235"/>
    </source>
</evidence>
<comment type="similarity">
    <text evidence="11">Belongs to the IPP isomerase type 2 family.</text>
</comment>
<comment type="subunit">
    <text evidence="10 11">Homooctamer. Dimer of tetramers.</text>
</comment>
<dbReference type="OrthoDB" id="9795032at2"/>
<dbReference type="InterPro" id="IPR013785">
    <property type="entry name" value="Aldolase_TIM"/>
</dbReference>
<evidence type="ECO:0000259" key="12">
    <source>
        <dbReference type="Pfam" id="PF01070"/>
    </source>
</evidence>
<dbReference type="RefSeq" id="WP_121680740.1">
    <property type="nucleotide sequence ID" value="NZ_RCVZ01000007.1"/>
</dbReference>
<dbReference type="PANTHER" id="PTHR43665:SF1">
    <property type="entry name" value="ISOPENTENYL-DIPHOSPHATE DELTA-ISOMERASE"/>
    <property type="match status" value="1"/>
</dbReference>
<dbReference type="GO" id="GO:0010181">
    <property type="term" value="F:FMN binding"/>
    <property type="evidence" value="ECO:0007669"/>
    <property type="project" value="UniProtKB-UniRule"/>
</dbReference>
<feature type="binding site" evidence="11">
    <location>
        <position position="122"/>
    </location>
    <ligand>
        <name>FMN</name>
        <dbReference type="ChEBI" id="CHEBI:58210"/>
    </ligand>
</feature>
<evidence type="ECO:0000256" key="6">
    <source>
        <dbReference type="ARBA" id="ARBA00022842"/>
    </source>
</evidence>
<evidence type="ECO:0000256" key="3">
    <source>
        <dbReference type="ARBA" id="ARBA00022630"/>
    </source>
</evidence>
<dbReference type="GO" id="GO:0005737">
    <property type="term" value="C:cytoplasm"/>
    <property type="evidence" value="ECO:0007669"/>
    <property type="project" value="UniProtKB-SubCell"/>
</dbReference>
<dbReference type="CDD" id="cd02811">
    <property type="entry name" value="IDI-2_FMN"/>
    <property type="match status" value="1"/>
</dbReference>
<feature type="binding site" evidence="11">
    <location>
        <position position="152"/>
    </location>
    <ligand>
        <name>substrate</name>
    </ligand>
</feature>
<comment type="cofactor">
    <cofactor evidence="11">
        <name>NADPH</name>
        <dbReference type="ChEBI" id="CHEBI:57783"/>
    </cofactor>
</comment>
<comment type="caution">
    <text evidence="11">Lacks conserved residue(s) required for the propagation of feature annotation.</text>
</comment>
<comment type="catalytic activity">
    <reaction evidence="11">
        <text>isopentenyl diphosphate = dimethylallyl diphosphate</text>
        <dbReference type="Rhea" id="RHEA:23284"/>
        <dbReference type="ChEBI" id="CHEBI:57623"/>
        <dbReference type="ChEBI" id="CHEBI:128769"/>
        <dbReference type="EC" id="5.3.3.2"/>
    </reaction>
</comment>
<dbReference type="EMBL" id="RCVZ01000007">
    <property type="protein sequence ID" value="RLQ95084.1"/>
    <property type="molecule type" value="Genomic_DNA"/>
</dbReference>
<dbReference type="Gene3D" id="3.20.20.70">
    <property type="entry name" value="Aldolase class I"/>
    <property type="match status" value="1"/>
</dbReference>
<comment type="caution">
    <text evidence="13">The sequence shown here is derived from an EMBL/GenBank/DDBJ whole genome shotgun (WGS) entry which is preliminary data.</text>
</comment>
<dbReference type="EC" id="5.3.3.2" evidence="11"/>
<keyword evidence="6 11" id="KW-0460">Magnesium</keyword>
<feature type="binding site" evidence="11">
    <location>
        <begin position="62"/>
        <end position="64"/>
    </location>
    <ligand>
        <name>FMN</name>
        <dbReference type="ChEBI" id="CHEBI:58210"/>
    </ligand>
</feature>
<dbReference type="NCBIfam" id="TIGR02151">
    <property type="entry name" value="IPP_isom_2"/>
    <property type="match status" value="1"/>
</dbReference>
<reference evidence="13 14" key="1">
    <citation type="submission" date="2018-10" db="EMBL/GenBank/DDBJ databases">
        <title>Falsibacillus sp. genome draft.</title>
        <authorList>
            <person name="Shi S."/>
        </authorList>
    </citation>
    <scope>NUCLEOTIDE SEQUENCE [LARGE SCALE GENOMIC DNA]</scope>
    <source>
        <strain evidence="13 14">GY 10110</strain>
    </source>
</reference>
<dbReference type="Proteomes" id="UP000276770">
    <property type="component" value="Unassembled WGS sequence"/>
</dbReference>
<feature type="binding site" evidence="11">
    <location>
        <begin position="280"/>
        <end position="281"/>
    </location>
    <ligand>
        <name>FMN</name>
        <dbReference type="ChEBI" id="CHEBI:58210"/>
    </ligand>
</feature>
<feature type="binding site" evidence="11">
    <location>
        <begin position="6"/>
        <end position="7"/>
    </location>
    <ligand>
        <name>substrate</name>
    </ligand>
</feature>
<keyword evidence="8 11" id="KW-0414">Isoprene biosynthesis</keyword>
<feature type="binding site" evidence="11">
    <location>
        <position position="184"/>
    </location>
    <ligand>
        <name>FMN</name>
        <dbReference type="ChEBI" id="CHEBI:58210"/>
    </ligand>
</feature>
<accession>A0A3L7JXU1</accession>
<keyword evidence="2 11" id="KW-0963">Cytoplasm</keyword>
<dbReference type="GO" id="GO:0070402">
    <property type="term" value="F:NADPH binding"/>
    <property type="evidence" value="ECO:0007669"/>
    <property type="project" value="UniProtKB-UniRule"/>
</dbReference>
<dbReference type="PIRSF" id="PIRSF003314">
    <property type="entry name" value="IPP_isomerase"/>
    <property type="match status" value="1"/>
</dbReference>
<evidence type="ECO:0000256" key="10">
    <source>
        <dbReference type="ARBA" id="ARBA00025810"/>
    </source>
</evidence>
<keyword evidence="3 11" id="KW-0285">Flavoprotein</keyword>